<sequence length="234" mass="26256">MKHSNKTIGYICTIVSVLIVAFTIFIPSAEAAVEFMTSWHTRTYVPAWYAGKALPTYQSPIDVAFELIEDGKVANLATSSVRWYVDGKLIKNETNGLGIRKVIVFNKKYGGDVLNIKIVLPDYKGRPLEKIFDIPVKSPEVVIDVPYFQKKVEKGDNTFYAWPFYFNTTSNEALSLRWKVNGNALETGRANDPVLVMTIGNDAKTGAKYTLEATMINKGKLLENITKKMFVDIL</sequence>
<accession>A0A0G0N9H6</accession>
<protein>
    <submittedName>
        <fullName evidence="1">Uncharacterized protein</fullName>
    </submittedName>
</protein>
<dbReference type="EMBL" id="LBWR01000003">
    <property type="protein sequence ID" value="KKR12083.1"/>
    <property type="molecule type" value="Genomic_DNA"/>
</dbReference>
<dbReference type="Proteomes" id="UP000034665">
    <property type="component" value="Unassembled WGS sequence"/>
</dbReference>
<name>A0A0G0N9H6_9BACT</name>
<organism evidence="1 2">
    <name type="scientific">Candidatus Wolfebacteria bacterium GW2011_GWC2_39_22</name>
    <dbReference type="NCBI Taxonomy" id="1619013"/>
    <lineage>
        <taxon>Bacteria</taxon>
        <taxon>Candidatus Wolfeibacteriota</taxon>
    </lineage>
</organism>
<evidence type="ECO:0000313" key="1">
    <source>
        <dbReference type="EMBL" id="KKR12083.1"/>
    </source>
</evidence>
<evidence type="ECO:0000313" key="2">
    <source>
        <dbReference type="Proteomes" id="UP000034665"/>
    </source>
</evidence>
<dbReference type="STRING" id="1619013.UT41_C0003G0010"/>
<dbReference type="AlphaFoldDB" id="A0A0G0N9H6"/>
<reference evidence="1 2" key="1">
    <citation type="journal article" date="2015" name="Nature">
        <title>rRNA introns, odd ribosomes, and small enigmatic genomes across a large radiation of phyla.</title>
        <authorList>
            <person name="Brown C.T."/>
            <person name="Hug L.A."/>
            <person name="Thomas B.C."/>
            <person name="Sharon I."/>
            <person name="Castelle C.J."/>
            <person name="Singh A."/>
            <person name="Wilkins M.J."/>
            <person name="Williams K.H."/>
            <person name="Banfield J.F."/>
        </authorList>
    </citation>
    <scope>NUCLEOTIDE SEQUENCE [LARGE SCALE GENOMIC DNA]</scope>
</reference>
<proteinExistence type="predicted"/>
<gene>
    <name evidence="1" type="ORF">UT41_C0003G0010</name>
</gene>
<comment type="caution">
    <text evidence="1">The sequence shown here is derived from an EMBL/GenBank/DDBJ whole genome shotgun (WGS) entry which is preliminary data.</text>
</comment>